<dbReference type="FunFam" id="3.30.1330.30:FF:000008">
    <property type="entry name" value="Protein pelota homolog"/>
    <property type="match status" value="1"/>
</dbReference>
<dbReference type="Pfam" id="PF26356">
    <property type="entry name" value="Pelota_N"/>
    <property type="match status" value="1"/>
</dbReference>
<dbReference type="FunFam" id="2.30.30.870:FF:000002">
    <property type="entry name" value="Protein pelota homolog"/>
    <property type="match status" value="1"/>
</dbReference>
<dbReference type="SUPFAM" id="SSF159065">
    <property type="entry name" value="Dom34/Pelota N-terminal domain-like"/>
    <property type="match status" value="1"/>
</dbReference>
<sequence length="391" mass="45468">MKLLYRKRDNEEMLIGLVAEEEDDLWHLYNLLSLLDEVEMVTSRKVHKDIGNNTYATEIKKIMLTLSITKIDFDSANNSLRLSGKNVKNNEYVKIGQYHTFEIELNEKIKIRKKNWDNVYREKLEECTNIKLNSKVAILLINCGEANMYLLTENLYRHVFTLNKIIKKKKEKNNNSMYKKSLYAFFDQLLSNLCKNINLENMKCIVLGGPGFFKNDFLHYIYEKSELKNDKDILNMKSKFIIAKTSNINKNSLNEILNDENIKKKILHMKVISHIDILNKFYKIFEKNEEKISYGDLDVRRAASMNAIHSLLITDKTFRNCDVHTRKVYASMICQVRNTGGTVYMFSDNHTTGEQLNALTGIAAILKFPIFPEIDEGKRQESLLECEPSGG</sequence>
<comment type="caution">
    <text evidence="8">The sequence shown here is derived from an EMBL/GenBank/DDBJ whole genome shotgun (WGS) entry which is preliminary data.</text>
</comment>
<comment type="cofactor">
    <cofactor evidence="1 6">
        <name>a divalent metal cation</name>
        <dbReference type="ChEBI" id="CHEBI:60240"/>
    </cofactor>
</comment>
<dbReference type="InterPro" id="IPR042226">
    <property type="entry name" value="eFR1_2_sf"/>
</dbReference>
<evidence type="ECO:0000259" key="7">
    <source>
        <dbReference type="SMART" id="SM01194"/>
    </source>
</evidence>
<evidence type="ECO:0000256" key="2">
    <source>
        <dbReference type="ARBA" id="ARBA00004496"/>
    </source>
</evidence>
<evidence type="ECO:0000313" key="9">
    <source>
        <dbReference type="Proteomes" id="UP000195521"/>
    </source>
</evidence>
<dbReference type="InterPro" id="IPR005142">
    <property type="entry name" value="eRF1_3"/>
</dbReference>
<dbReference type="Proteomes" id="UP000195521">
    <property type="component" value="Unassembled WGS sequence"/>
</dbReference>
<dbReference type="InterPro" id="IPR058547">
    <property type="entry name" value="Pelota_N"/>
</dbReference>
<evidence type="ECO:0000256" key="3">
    <source>
        <dbReference type="ARBA" id="ARBA00009504"/>
    </source>
</evidence>
<comment type="similarity">
    <text evidence="3 6">Belongs to the eukaryotic release factor 1 family. Pelota subfamily.</text>
</comment>
<dbReference type="InterPro" id="IPR038069">
    <property type="entry name" value="Pelota/DOM34_N"/>
</dbReference>
<evidence type="ECO:0000256" key="6">
    <source>
        <dbReference type="RuleBase" id="RU362019"/>
    </source>
</evidence>
<proteinExistence type="inferred from homology"/>
<dbReference type="GO" id="GO:0070651">
    <property type="term" value="P:nonfunctional rRNA decay"/>
    <property type="evidence" value="ECO:0007669"/>
    <property type="project" value="TreeGrafter"/>
</dbReference>
<dbReference type="PANTHER" id="PTHR10853">
    <property type="entry name" value="PELOTA"/>
    <property type="match status" value="1"/>
</dbReference>
<organism evidence="8 9">
    <name type="scientific">Plasmodium gonderi</name>
    <dbReference type="NCBI Taxonomy" id="77519"/>
    <lineage>
        <taxon>Eukaryota</taxon>
        <taxon>Sar</taxon>
        <taxon>Alveolata</taxon>
        <taxon>Apicomplexa</taxon>
        <taxon>Aconoidasida</taxon>
        <taxon>Haemosporida</taxon>
        <taxon>Plasmodiidae</taxon>
        <taxon>Plasmodium</taxon>
        <taxon>Plasmodium (Plasmodium)</taxon>
    </lineage>
</organism>
<reference evidence="9" key="1">
    <citation type="submission" date="2017-04" db="EMBL/GenBank/DDBJ databases">
        <title>Plasmodium gonderi genome.</title>
        <authorList>
            <person name="Arisue N."/>
            <person name="Honma H."/>
            <person name="Kawai S."/>
            <person name="Tougan T."/>
            <person name="Tanabe K."/>
            <person name="Horii T."/>
        </authorList>
    </citation>
    <scope>NUCLEOTIDE SEQUENCE [LARGE SCALE GENOMIC DNA]</scope>
    <source>
        <strain evidence="9">ATCC 30045</strain>
    </source>
</reference>
<dbReference type="SMART" id="SM01194">
    <property type="entry name" value="eRF1_1"/>
    <property type="match status" value="1"/>
</dbReference>
<dbReference type="Pfam" id="PF03465">
    <property type="entry name" value="eRF1_3"/>
    <property type="match status" value="1"/>
</dbReference>
<keyword evidence="9" id="KW-1185">Reference proteome</keyword>
<dbReference type="GO" id="GO:0046872">
    <property type="term" value="F:metal ion binding"/>
    <property type="evidence" value="ECO:0007669"/>
    <property type="project" value="UniProtKB-KW"/>
</dbReference>
<evidence type="ECO:0000256" key="4">
    <source>
        <dbReference type="ARBA" id="ARBA00022490"/>
    </source>
</evidence>
<dbReference type="InterPro" id="IPR004405">
    <property type="entry name" value="TF_pelota"/>
</dbReference>
<accession>A0A1Y1JAS6</accession>
<dbReference type="InterPro" id="IPR005140">
    <property type="entry name" value="eRF1_Pelota-like_N"/>
</dbReference>
<dbReference type="AlphaFoldDB" id="A0A1Y1JAS6"/>
<evidence type="ECO:0000256" key="5">
    <source>
        <dbReference type="ARBA" id="ARBA00022723"/>
    </source>
</evidence>
<dbReference type="Gene3D" id="3.30.1330.30">
    <property type="match status" value="1"/>
</dbReference>
<dbReference type="Gene3D" id="3.30.420.60">
    <property type="entry name" value="eRF1 domain 2"/>
    <property type="match status" value="1"/>
</dbReference>
<dbReference type="SUPFAM" id="SSF53137">
    <property type="entry name" value="Translational machinery components"/>
    <property type="match status" value="1"/>
</dbReference>
<protein>
    <recommendedName>
        <fullName evidence="6">Protein pelota homolog</fullName>
    </recommendedName>
</protein>
<dbReference type="OMA" id="DDLWHLK"/>
<dbReference type="InterPro" id="IPR029064">
    <property type="entry name" value="Ribosomal_eL30-like_sf"/>
</dbReference>
<dbReference type="SUPFAM" id="SSF55315">
    <property type="entry name" value="L30e-like"/>
    <property type="match status" value="1"/>
</dbReference>
<dbReference type="GO" id="GO:0071025">
    <property type="term" value="P:RNA surveillance"/>
    <property type="evidence" value="ECO:0007669"/>
    <property type="project" value="InterPro"/>
</dbReference>
<keyword evidence="5 6" id="KW-0479">Metal-binding</keyword>
<dbReference type="Pfam" id="PF03464">
    <property type="entry name" value="eRF1_2"/>
    <property type="match status" value="1"/>
</dbReference>
<dbReference type="InterPro" id="IPR005141">
    <property type="entry name" value="eRF1_2"/>
</dbReference>
<comment type="function">
    <text evidence="6">Component of the Pelota-HBS1L complex, a complex that recognizes stalled ribosomes and triggers the No-Go Decay (NGD) pathway. In the Pelota-HBS1L complex, pelo recognizes ribosomes stalled at the 3' end of an mRNA and engages stalled ribosomes by destabilizing mRNA in the mRNA channel.</text>
</comment>
<evidence type="ECO:0000256" key="1">
    <source>
        <dbReference type="ARBA" id="ARBA00001968"/>
    </source>
</evidence>
<dbReference type="RefSeq" id="XP_028541949.1">
    <property type="nucleotide sequence ID" value="XM_028686148.1"/>
</dbReference>
<dbReference type="GO" id="GO:0032790">
    <property type="term" value="P:ribosome disassembly"/>
    <property type="evidence" value="ECO:0007669"/>
    <property type="project" value="TreeGrafter"/>
</dbReference>
<dbReference type="OrthoDB" id="10249111at2759"/>
<comment type="subcellular location">
    <subcellularLocation>
        <location evidence="2 6">Cytoplasm</location>
    </subcellularLocation>
</comment>
<feature type="domain" description="eRF1/Pelota-like N-terminal" evidence="7">
    <location>
        <begin position="1"/>
        <end position="129"/>
    </location>
</feature>
<gene>
    <name evidence="8" type="ORF">PGO_031640</name>
</gene>
<dbReference type="GO" id="GO:0070481">
    <property type="term" value="P:nuclear-transcribed mRNA catabolic process, non-stop decay"/>
    <property type="evidence" value="ECO:0007669"/>
    <property type="project" value="InterPro"/>
</dbReference>
<dbReference type="GO" id="GO:0070966">
    <property type="term" value="P:nuclear-transcribed mRNA catabolic process, no-go decay"/>
    <property type="evidence" value="ECO:0007669"/>
    <property type="project" value="InterPro"/>
</dbReference>
<dbReference type="Gene3D" id="2.30.30.870">
    <property type="entry name" value="Pelota, domain A"/>
    <property type="match status" value="1"/>
</dbReference>
<evidence type="ECO:0000313" key="8">
    <source>
        <dbReference type="EMBL" id="GAW79360.1"/>
    </source>
</evidence>
<name>A0A1Y1JAS6_PLAGO</name>
<dbReference type="EMBL" id="BDQF01000003">
    <property type="protein sequence ID" value="GAW79360.1"/>
    <property type="molecule type" value="Genomic_DNA"/>
</dbReference>
<dbReference type="NCBIfam" id="TIGR00111">
    <property type="entry name" value="pelota"/>
    <property type="match status" value="1"/>
</dbReference>
<keyword evidence="4 6" id="KW-0963">Cytoplasm</keyword>
<dbReference type="PANTHER" id="PTHR10853:SF0">
    <property type="entry name" value="PROTEIN PELOTA HOMOLOG"/>
    <property type="match status" value="1"/>
</dbReference>
<dbReference type="GO" id="GO:0005737">
    <property type="term" value="C:cytoplasm"/>
    <property type="evidence" value="ECO:0007669"/>
    <property type="project" value="UniProtKB-SubCell"/>
</dbReference>
<dbReference type="GeneID" id="39746068"/>